<dbReference type="VEuPathDB" id="FungiDB:JI435_445050"/>
<keyword evidence="3" id="KW-1185">Reference proteome</keyword>
<sequence length="126" mass="14022">MFGVLHDFLVCSEISSHMLFDTAYLEKICQMLVSAFQSPPVGSRYSDKNANSTGSPGDGEYGRTRKGFDPSSSWTFKSLQSASFLCLLVNSSFAFHTASPLFHHSYHKARYLVRNLHISSTLLFSA</sequence>
<name>A0A7U2NPQ2_PHANO</name>
<accession>A0A7U2NPQ2</accession>
<feature type="region of interest" description="Disordered" evidence="1">
    <location>
        <begin position="42"/>
        <end position="66"/>
    </location>
</feature>
<evidence type="ECO:0000256" key="1">
    <source>
        <dbReference type="SAM" id="MobiDB-lite"/>
    </source>
</evidence>
<evidence type="ECO:0000313" key="2">
    <source>
        <dbReference type="EMBL" id="QRD05927.1"/>
    </source>
</evidence>
<proteinExistence type="predicted"/>
<organism evidence="2 3">
    <name type="scientific">Phaeosphaeria nodorum (strain SN15 / ATCC MYA-4574 / FGSC 10173)</name>
    <name type="common">Glume blotch fungus</name>
    <name type="synonym">Parastagonospora nodorum</name>
    <dbReference type="NCBI Taxonomy" id="321614"/>
    <lineage>
        <taxon>Eukaryota</taxon>
        <taxon>Fungi</taxon>
        <taxon>Dikarya</taxon>
        <taxon>Ascomycota</taxon>
        <taxon>Pezizomycotina</taxon>
        <taxon>Dothideomycetes</taxon>
        <taxon>Pleosporomycetidae</taxon>
        <taxon>Pleosporales</taxon>
        <taxon>Pleosporineae</taxon>
        <taxon>Phaeosphaeriaceae</taxon>
        <taxon>Parastagonospora</taxon>
    </lineage>
</organism>
<evidence type="ECO:0000313" key="3">
    <source>
        <dbReference type="Proteomes" id="UP000663193"/>
    </source>
</evidence>
<dbReference type="EMBL" id="CP069041">
    <property type="protein sequence ID" value="QRD05927.1"/>
    <property type="molecule type" value="Genomic_DNA"/>
</dbReference>
<reference evidence="3" key="1">
    <citation type="journal article" date="2021" name="BMC Genomics">
        <title>Chromosome-level genome assembly and manually-curated proteome of model necrotroph Parastagonospora nodorum Sn15 reveals a genome-wide trove of candidate effector homologs, and redundancy of virulence-related functions within an accessory chromosome.</title>
        <authorList>
            <person name="Bertazzoni S."/>
            <person name="Jones D.A.B."/>
            <person name="Phan H.T."/>
            <person name="Tan K.-C."/>
            <person name="Hane J.K."/>
        </authorList>
    </citation>
    <scope>NUCLEOTIDE SEQUENCE [LARGE SCALE GENOMIC DNA]</scope>
    <source>
        <strain evidence="3">SN15 / ATCC MYA-4574 / FGSC 10173)</strain>
    </source>
</reference>
<protein>
    <submittedName>
        <fullName evidence="2">Uncharacterized protein</fullName>
    </submittedName>
</protein>
<dbReference type="AlphaFoldDB" id="A0A7U2NPQ2"/>
<dbReference type="Proteomes" id="UP000663193">
    <property type="component" value="Chromosome 19"/>
</dbReference>
<gene>
    <name evidence="2" type="ORF">JI435_445050</name>
</gene>